<feature type="compositionally biased region" description="Basic and acidic residues" evidence="1">
    <location>
        <begin position="1155"/>
        <end position="1166"/>
    </location>
</feature>
<dbReference type="PANTHER" id="PTHR37412:SF2">
    <property type="entry name" value="C2 DOMAIN-CONTAINING PROTEIN 5"/>
    <property type="match status" value="1"/>
</dbReference>
<feature type="compositionally biased region" description="Low complexity" evidence="1">
    <location>
        <begin position="186"/>
        <end position="196"/>
    </location>
</feature>
<feature type="domain" description="C2" evidence="2">
    <location>
        <begin position="850"/>
        <end position="948"/>
    </location>
</feature>
<comment type="caution">
    <text evidence="5">The sequence shown here is derived from an EMBL/GenBank/DDBJ whole genome shotgun (WGS) entry which is preliminary data.</text>
</comment>
<organism evidence="5 6">
    <name type="scientific">Stephanodiscus triporus</name>
    <dbReference type="NCBI Taxonomy" id="2934178"/>
    <lineage>
        <taxon>Eukaryota</taxon>
        <taxon>Sar</taxon>
        <taxon>Stramenopiles</taxon>
        <taxon>Ochrophyta</taxon>
        <taxon>Bacillariophyta</taxon>
        <taxon>Coscinodiscophyceae</taxon>
        <taxon>Thalassiosirophycidae</taxon>
        <taxon>Stephanodiscales</taxon>
        <taxon>Stephanodiscaceae</taxon>
        <taxon>Stephanodiscus</taxon>
    </lineage>
</organism>
<evidence type="ECO:0000256" key="1">
    <source>
        <dbReference type="SAM" id="MobiDB-lite"/>
    </source>
</evidence>
<feature type="region of interest" description="Disordered" evidence="1">
    <location>
        <begin position="1115"/>
        <end position="1183"/>
    </location>
</feature>
<dbReference type="Pfam" id="PF23128">
    <property type="entry name" value="YbjQ_4"/>
    <property type="match status" value="1"/>
</dbReference>
<evidence type="ECO:0000259" key="2">
    <source>
        <dbReference type="Pfam" id="PF23025"/>
    </source>
</evidence>
<dbReference type="InterPro" id="IPR035892">
    <property type="entry name" value="C2_domain_sf"/>
</dbReference>
<dbReference type="InterPro" id="IPR056430">
    <property type="entry name" value="C2CD5_YbjQ-like_dom"/>
</dbReference>
<dbReference type="EMBL" id="JALLAZ020001610">
    <property type="protein sequence ID" value="KAL3771193.1"/>
    <property type="molecule type" value="Genomic_DNA"/>
</dbReference>
<feature type="region of interest" description="Disordered" evidence="1">
    <location>
        <begin position="1189"/>
        <end position="1208"/>
    </location>
</feature>
<feature type="region of interest" description="Disordered" evidence="1">
    <location>
        <begin position="345"/>
        <end position="375"/>
    </location>
</feature>
<feature type="compositionally biased region" description="Basic residues" evidence="1">
    <location>
        <begin position="162"/>
        <end position="173"/>
    </location>
</feature>
<feature type="compositionally biased region" description="Polar residues" evidence="1">
    <location>
        <begin position="691"/>
        <end position="705"/>
    </location>
</feature>
<feature type="compositionally biased region" description="Low complexity" evidence="1">
    <location>
        <begin position="41"/>
        <end position="51"/>
    </location>
</feature>
<evidence type="ECO:0008006" key="7">
    <source>
        <dbReference type="Google" id="ProtNLM"/>
    </source>
</evidence>
<dbReference type="PANTHER" id="PTHR37412">
    <property type="entry name" value="C2 DOMAIN-CONTAINING PROTEIN 5"/>
    <property type="match status" value="1"/>
</dbReference>
<feature type="compositionally biased region" description="Gly residues" evidence="1">
    <location>
        <begin position="203"/>
        <end position="214"/>
    </location>
</feature>
<dbReference type="InterPro" id="IPR056431">
    <property type="entry name" value="C2CD5_YbjQ-rel_dom"/>
</dbReference>
<feature type="compositionally biased region" description="Acidic residues" evidence="1">
    <location>
        <begin position="103"/>
        <end position="115"/>
    </location>
</feature>
<dbReference type="Pfam" id="PF23025">
    <property type="entry name" value="YbjQ_2"/>
    <property type="match status" value="3"/>
</dbReference>
<feature type="domain" description="C2CD5 C-terminal" evidence="4">
    <location>
        <begin position="1522"/>
        <end position="1609"/>
    </location>
</feature>
<feature type="compositionally biased region" description="Gly residues" evidence="1">
    <location>
        <begin position="360"/>
        <end position="373"/>
    </location>
</feature>
<feature type="compositionally biased region" description="Gly residues" evidence="1">
    <location>
        <begin position="141"/>
        <end position="151"/>
    </location>
</feature>
<reference evidence="5 6" key="1">
    <citation type="submission" date="2024-10" db="EMBL/GenBank/DDBJ databases">
        <title>Updated reference genomes for cyclostephanoid diatoms.</title>
        <authorList>
            <person name="Roberts W.R."/>
            <person name="Alverson A.J."/>
        </authorList>
    </citation>
    <scope>NUCLEOTIDE SEQUENCE [LARGE SCALE GENOMIC DNA]</scope>
    <source>
        <strain evidence="5 6">AJA276-08</strain>
    </source>
</reference>
<feature type="compositionally biased region" description="Low complexity" evidence="1">
    <location>
        <begin position="215"/>
        <end position="228"/>
    </location>
</feature>
<feature type="compositionally biased region" description="Basic and acidic residues" evidence="1">
    <location>
        <begin position="1115"/>
        <end position="1125"/>
    </location>
</feature>
<feature type="domain" description="C2" evidence="3">
    <location>
        <begin position="1297"/>
        <end position="1363"/>
    </location>
</feature>
<feature type="compositionally biased region" description="Low complexity" evidence="1">
    <location>
        <begin position="152"/>
        <end position="161"/>
    </location>
</feature>
<evidence type="ECO:0000313" key="6">
    <source>
        <dbReference type="Proteomes" id="UP001530315"/>
    </source>
</evidence>
<dbReference type="Proteomes" id="UP001530315">
    <property type="component" value="Unassembled WGS sequence"/>
</dbReference>
<feature type="region of interest" description="Disordered" evidence="1">
    <location>
        <begin position="17"/>
        <end position="241"/>
    </location>
</feature>
<feature type="domain" description="C2" evidence="2">
    <location>
        <begin position="541"/>
        <end position="635"/>
    </location>
</feature>
<sequence>MPSTVKVRIRAARNLSSLFHHHGDRPPNDNNAALSPRQPASSSSSISTTISPRSKAASARHPDNKTGATSSSSSTTTTTLLPPRAPPTTHVTVTLGGHSAVAEYDDADPEDDENDERQQRDGGGGDASSSSEDRNNRPGSAGAGGGGGGGQPQQQQRQQQRQNHHHHHDRHRALSNFPWQNINIAGRGTTTTSSTGGEDHGGHGQGQVGGGGGASSSSSSSSSSGRTSRCYSARTRTVPRSSNPVFNEEFRFEGSNDGPGPPGAGTIDGWFPLYDTLGGVRGELSLSIKLNFIGDKNPFRDSSAGVQLFPFSTFDRRSGYVVSHVFGFVEELVVADDPEFEWSAFGGGGEGSVDDDDDGGGGFGGGGHGGGGARTSHEKRQTLMYLLDAKVRRRMCKKVLEMGGNAVLAYSQNFDMEGDSGLVARTFGTAVIIDRRKDVVPMIKRGTGGGGGAGVGGGVGGGGGVQSTMMSSNEHHHHHHHHLHHNHHHHHHPHDESPHKEQAMMAALRKTASGGASGNMLSMLMNEAASNAAAVSARQREDAHEVQLLTLTEFPPSVRVRIGGLVTARSVKYLGKLASKLSDQETRDGWWSELRDEIRSHARTLCCCHVIGYMEWSTIHDDVCVLTITGTAATVRGLPDLAQAQRMWAEWELHQSGMIGEVGEKHGGVGIGIGSGGVGRRGVVRNAYVTGDSSPGSVISTNPETPFSDAPFSGAESDNGGERGHDDEAAEGGDVVNGHLHMDGSPTRHIPFSNLSRREIKDARMTRNAQRLERRIRRLGVGKSANRRSREHGAVMEISPRDRYIDQSGFVSVLSTARLARPCSYCHVPYHHRLAPFTNMKLVPCVLCGKKWVPEIILATTEPPSRLPVRGPGVFIQARVCRTRPRATGESDALAVSEAMPFLEFDLLRQLMLKLKILGRNAAFSLKSEVDVGSQLIIATATATAVFCEAMPPPRVLEISRTIAVMDEEDNQLVKLQRLIETFSARNRNFLSESGDRLAEQKRRNLTKKMKEAQLRKAAAKLDKEQRGKRKIEAKMAPMPPIVRNITTDGTLPTPEPSAPSFKRSHSQSVSEKDKVSGKRSPSLLPFSAEEMATPRVSNKQLISEVAMNNIEQHIPDLDRSDKVDSISSSNSSSSSSHSLSSSSSSSSASNSSASEKEGSDNESKDGLTSGTDFERDNGPDLEDLDELAEGVKASQGESARDPRRRRRRLYRDDKGPFILEIDDETDEDIMSVLLEDQLPPGIRLTTCQHVPDYGTGNGGKADEISNEQLVGARIICHLPYNSCDNSVDTFFPNQVMSMLRVKWNPQSRQTRSNHYFSLLFHDLFLKICESCKHMAPISICGLRTQVNLTPDDMIELICIGKIILDRKRDCDESVSRLPEWQRELYENDDASDDDRMTEHRLRLNEDLAQRKLLENAQLGGLRQRSHHAKRQTTVIFDELPEKMRRLLLGVSDKTWKEWSENHIDHETPVNGLLLSDGIANIPRPLPLQNHLEANTGDSNSSQTVTFPQISWLKTTDVPVELTPLFAVTGGVITEYLGSVSMHFIRESKGGEAEYHRFVTECNAIARAHVASLGGNAMIGYDLVPAESGGRVYKSQVYNVISLSGCAVKIDYGFGQGRTLDWDREHMEAIAGERARVRSETF</sequence>
<evidence type="ECO:0000259" key="3">
    <source>
        <dbReference type="Pfam" id="PF23028"/>
    </source>
</evidence>
<feature type="compositionally biased region" description="Low complexity" evidence="1">
    <location>
        <begin position="68"/>
        <end position="82"/>
    </location>
</feature>
<accession>A0ABD3N561</accession>
<feature type="compositionally biased region" description="Low complexity" evidence="1">
    <location>
        <begin position="1126"/>
        <end position="1154"/>
    </location>
</feature>
<feature type="region of interest" description="Disordered" evidence="1">
    <location>
        <begin position="691"/>
        <end position="733"/>
    </location>
</feature>
<protein>
    <recommendedName>
        <fullName evidence="7">C2 domain-containing protein</fullName>
    </recommendedName>
</protein>
<evidence type="ECO:0000259" key="4">
    <source>
        <dbReference type="Pfam" id="PF23128"/>
    </source>
</evidence>
<dbReference type="Pfam" id="PF23028">
    <property type="entry name" value="YbjQ_3"/>
    <property type="match status" value="1"/>
</dbReference>
<dbReference type="InterPro" id="IPR038983">
    <property type="entry name" value="C2CD5"/>
</dbReference>
<feature type="domain" description="C2" evidence="2">
    <location>
        <begin position="374"/>
        <end position="434"/>
    </location>
</feature>
<feature type="region of interest" description="Disordered" evidence="1">
    <location>
        <begin position="466"/>
        <end position="502"/>
    </location>
</feature>
<dbReference type="InterPro" id="IPR057815">
    <property type="entry name" value="C2CD5_C"/>
</dbReference>
<evidence type="ECO:0000313" key="5">
    <source>
        <dbReference type="EMBL" id="KAL3771193.1"/>
    </source>
</evidence>
<feature type="compositionally biased region" description="Basic residues" evidence="1">
    <location>
        <begin position="475"/>
        <end position="492"/>
    </location>
</feature>
<keyword evidence="6" id="KW-1185">Reference proteome</keyword>
<feature type="compositionally biased region" description="Basic and acidic residues" evidence="1">
    <location>
        <begin position="1021"/>
        <end position="1034"/>
    </location>
</feature>
<dbReference type="SUPFAM" id="SSF49562">
    <property type="entry name" value="C2 domain (Calcium/lipid-binding domain, CaLB)"/>
    <property type="match status" value="1"/>
</dbReference>
<feature type="region of interest" description="Disordered" evidence="1">
    <location>
        <begin position="1021"/>
        <end position="1092"/>
    </location>
</feature>
<gene>
    <name evidence="5" type="ORF">ACHAW5_008901</name>
</gene>
<dbReference type="CDD" id="cd00030">
    <property type="entry name" value="C2"/>
    <property type="match status" value="1"/>
</dbReference>
<name>A0ABD3N561_9STRA</name>
<feature type="compositionally biased region" description="Basic and acidic residues" evidence="1">
    <location>
        <begin position="493"/>
        <end position="502"/>
    </location>
</feature>
<proteinExistence type="predicted"/>